<accession>A0AAN9GHH8</accession>
<dbReference type="PROSITE" id="PS50297">
    <property type="entry name" value="ANK_REP_REGION"/>
    <property type="match status" value="1"/>
</dbReference>
<keyword evidence="1" id="KW-0677">Repeat</keyword>
<keyword evidence="2 3" id="KW-0040">ANK repeat</keyword>
<dbReference type="Pfam" id="PF07525">
    <property type="entry name" value="SOCS_box"/>
    <property type="match status" value="1"/>
</dbReference>
<dbReference type="Pfam" id="PF12796">
    <property type="entry name" value="Ank_2"/>
    <property type="match status" value="2"/>
</dbReference>
<dbReference type="InterPro" id="IPR001496">
    <property type="entry name" value="SOCS_box"/>
</dbReference>
<gene>
    <name evidence="5" type="ORF">V1264_016034</name>
</gene>
<reference evidence="5 6" key="1">
    <citation type="submission" date="2024-02" db="EMBL/GenBank/DDBJ databases">
        <title>Chromosome-scale genome assembly of the rough periwinkle Littorina saxatilis.</title>
        <authorList>
            <person name="De Jode A."/>
            <person name="Faria R."/>
            <person name="Formenti G."/>
            <person name="Sims Y."/>
            <person name="Smith T.P."/>
            <person name="Tracey A."/>
            <person name="Wood J.M.D."/>
            <person name="Zagrodzka Z.B."/>
            <person name="Johannesson K."/>
            <person name="Butlin R.K."/>
            <person name="Leder E.H."/>
        </authorList>
    </citation>
    <scope>NUCLEOTIDE SEQUENCE [LARGE SCALE GENOMIC DNA]</scope>
    <source>
        <strain evidence="5">Snail1</strain>
        <tissue evidence="5">Muscle</tissue>
    </source>
</reference>
<feature type="domain" description="SOCS box" evidence="4">
    <location>
        <begin position="726"/>
        <end position="766"/>
    </location>
</feature>
<feature type="repeat" description="ANK" evidence="3">
    <location>
        <begin position="135"/>
        <end position="167"/>
    </location>
</feature>
<proteinExistence type="predicted"/>
<evidence type="ECO:0000313" key="6">
    <source>
        <dbReference type="Proteomes" id="UP001374579"/>
    </source>
</evidence>
<dbReference type="EMBL" id="JBAMIC010000004">
    <property type="protein sequence ID" value="KAK7108271.1"/>
    <property type="molecule type" value="Genomic_DNA"/>
</dbReference>
<dbReference type="Proteomes" id="UP001374579">
    <property type="component" value="Unassembled WGS sequence"/>
</dbReference>
<evidence type="ECO:0000259" key="4">
    <source>
        <dbReference type="PROSITE" id="PS50225"/>
    </source>
</evidence>
<dbReference type="PANTHER" id="PTHR24198:SF165">
    <property type="entry name" value="ANKYRIN REPEAT-CONTAINING PROTEIN-RELATED"/>
    <property type="match status" value="1"/>
</dbReference>
<dbReference type="PROSITE" id="PS50225">
    <property type="entry name" value="SOCS"/>
    <property type="match status" value="1"/>
</dbReference>
<name>A0AAN9GHH8_9CAEN</name>
<dbReference type="PANTHER" id="PTHR24198">
    <property type="entry name" value="ANKYRIN REPEAT AND PROTEIN KINASE DOMAIN-CONTAINING PROTEIN"/>
    <property type="match status" value="1"/>
</dbReference>
<dbReference type="Gene3D" id="1.25.40.20">
    <property type="entry name" value="Ankyrin repeat-containing domain"/>
    <property type="match status" value="2"/>
</dbReference>
<sequence>MISWAKLAVQGVLRIAFTMLSSFAEVTYSYAYSLFLYFRTAWPLSLVYGQPLQPPSSRTQTDVEDVITRLKQDWDKEEKGDAIMPLLDLIPSDEDVLSVTDAEDGFDVLQHAVMADRKDVVMRLLHYGCCPNRYHCSPPLHLAAYLGRTNLLKMLLVEGADPKAKRGVCFPDPHLPVGSEVAYFGFSQQQVYHCSRPSHALTPMQCAIKRSNLPCIHALTDALLKKKAKKRPVSAFNPLEHLQYACKEGAASCIQHFVDRFPECINKYGPDGDTPLLTAVPWGEECVKILVNNGADVHLLSRGIGETALHRLYRMNIDGLFTIYDTTRYLLSTGIEQDINALTDLGETPLHMLVSHVSYAGGNYVDPSRHHLTRAELQGDYQTQVLMAIEELLQFNADPLMLNGPGLQPLSRMLHIALKACRQGEPCPCVRTSQPDMFIVEYQNDYATLAHAMEVLLEHEAPVDFTCAVGHTPLMLLVQCFLYDSVPRLVAQAKDALKAVETMVHYGANVNFTDSFQGTAATLVAMVCRRCFSEHTVRSDTVLQASFAQFTNDLLRLLLSNGLDPNHKTQRSSPFLRGGKGNALIEFVRLSELATTSAEFSLVYNWLLTLLQWGADPDLEPYQSEPIICHSQSSIFLKKQGTQPVSLYLQKARERQSSPSTSTENIAKGTRAMLQLFYNAMDHKALYDCLQSARGMTGFHVLDAHSLLYPHTDSFISTVHSMTETPRSLKQIARVSVYKALNRRVAERVDTLPLPWAVKQYLLDFS</sequence>
<evidence type="ECO:0000256" key="2">
    <source>
        <dbReference type="ARBA" id="ARBA00023043"/>
    </source>
</evidence>
<organism evidence="5 6">
    <name type="scientific">Littorina saxatilis</name>
    <dbReference type="NCBI Taxonomy" id="31220"/>
    <lineage>
        <taxon>Eukaryota</taxon>
        <taxon>Metazoa</taxon>
        <taxon>Spiralia</taxon>
        <taxon>Lophotrochozoa</taxon>
        <taxon>Mollusca</taxon>
        <taxon>Gastropoda</taxon>
        <taxon>Caenogastropoda</taxon>
        <taxon>Littorinimorpha</taxon>
        <taxon>Littorinoidea</taxon>
        <taxon>Littorinidae</taxon>
        <taxon>Littorina</taxon>
    </lineage>
</organism>
<comment type="caution">
    <text evidence="5">The sequence shown here is derived from an EMBL/GenBank/DDBJ whole genome shotgun (WGS) entry which is preliminary data.</text>
</comment>
<dbReference type="AlphaFoldDB" id="A0AAN9GHH8"/>
<dbReference type="InterPro" id="IPR036770">
    <property type="entry name" value="Ankyrin_rpt-contain_sf"/>
</dbReference>
<dbReference type="InterPro" id="IPR002110">
    <property type="entry name" value="Ankyrin_rpt"/>
</dbReference>
<dbReference type="CDD" id="cd03716">
    <property type="entry name" value="SOCS_ASB_like"/>
    <property type="match status" value="1"/>
</dbReference>
<dbReference type="PROSITE" id="PS50088">
    <property type="entry name" value="ANK_REPEAT"/>
    <property type="match status" value="1"/>
</dbReference>
<dbReference type="SMART" id="SM00248">
    <property type="entry name" value="ANK"/>
    <property type="match status" value="9"/>
</dbReference>
<protein>
    <recommendedName>
        <fullName evidence="4">SOCS box domain-containing protein</fullName>
    </recommendedName>
</protein>
<evidence type="ECO:0000256" key="1">
    <source>
        <dbReference type="ARBA" id="ARBA00022737"/>
    </source>
</evidence>
<evidence type="ECO:0000313" key="5">
    <source>
        <dbReference type="EMBL" id="KAK7108271.1"/>
    </source>
</evidence>
<dbReference type="SMART" id="SM00969">
    <property type="entry name" value="SOCS_box"/>
    <property type="match status" value="1"/>
</dbReference>
<keyword evidence="6" id="KW-1185">Reference proteome</keyword>
<evidence type="ECO:0000256" key="3">
    <source>
        <dbReference type="PROSITE-ProRule" id="PRU00023"/>
    </source>
</evidence>
<dbReference type="SUPFAM" id="SSF48403">
    <property type="entry name" value="Ankyrin repeat"/>
    <property type="match status" value="2"/>
</dbReference>